<evidence type="ECO:0000256" key="6">
    <source>
        <dbReference type="SAM" id="Phobius"/>
    </source>
</evidence>
<dbReference type="PANTHER" id="PTHR43791">
    <property type="entry name" value="PERMEASE-RELATED"/>
    <property type="match status" value="1"/>
</dbReference>
<feature type="transmembrane region" description="Helical" evidence="6">
    <location>
        <begin position="441"/>
        <end position="464"/>
    </location>
</feature>
<feature type="transmembrane region" description="Helical" evidence="6">
    <location>
        <begin position="347"/>
        <end position="364"/>
    </location>
</feature>
<keyword evidence="5 6" id="KW-0472">Membrane</keyword>
<dbReference type="HOGENOM" id="CLU_001265_0_1_1"/>
<feature type="transmembrane region" description="Helical" evidence="6">
    <location>
        <begin position="213"/>
        <end position="235"/>
    </location>
</feature>
<evidence type="ECO:0000313" key="9">
    <source>
        <dbReference type="Proteomes" id="UP000027920"/>
    </source>
</evidence>
<feature type="transmembrane region" description="Helical" evidence="6">
    <location>
        <begin position="150"/>
        <end position="170"/>
    </location>
</feature>
<feature type="transmembrane region" description="Helical" evidence="6">
    <location>
        <begin position="320"/>
        <end position="340"/>
    </location>
</feature>
<protein>
    <recommendedName>
        <fullName evidence="7">Major facilitator superfamily (MFS) profile domain-containing protein</fullName>
    </recommendedName>
</protein>
<comment type="subcellular location">
    <subcellularLocation>
        <location evidence="1">Membrane</location>
        <topology evidence="1">Multi-pass membrane protein</topology>
    </subcellularLocation>
</comment>
<dbReference type="Proteomes" id="UP000027920">
    <property type="component" value="Unassembled WGS sequence"/>
</dbReference>
<evidence type="ECO:0000256" key="3">
    <source>
        <dbReference type="ARBA" id="ARBA00022692"/>
    </source>
</evidence>
<dbReference type="OrthoDB" id="19923at2759"/>
<dbReference type="VEuPathDB" id="FungiDB:A1O9_10408"/>
<feature type="transmembrane region" description="Helical" evidence="6">
    <location>
        <begin position="92"/>
        <end position="113"/>
    </location>
</feature>
<evidence type="ECO:0000259" key="7">
    <source>
        <dbReference type="PROSITE" id="PS50850"/>
    </source>
</evidence>
<keyword evidence="3 6" id="KW-0812">Transmembrane</keyword>
<dbReference type="Pfam" id="PF07690">
    <property type="entry name" value="MFS_1"/>
    <property type="match status" value="1"/>
</dbReference>
<feature type="domain" description="Major facilitator superfamily (MFS) profile" evidence="7">
    <location>
        <begin position="54"/>
        <end position="469"/>
    </location>
</feature>
<dbReference type="GO" id="GO:0016020">
    <property type="term" value="C:membrane"/>
    <property type="evidence" value="ECO:0007669"/>
    <property type="project" value="UniProtKB-SubCell"/>
</dbReference>
<organism evidence="8 9">
    <name type="scientific">Exophiala aquamarina CBS 119918</name>
    <dbReference type="NCBI Taxonomy" id="1182545"/>
    <lineage>
        <taxon>Eukaryota</taxon>
        <taxon>Fungi</taxon>
        <taxon>Dikarya</taxon>
        <taxon>Ascomycota</taxon>
        <taxon>Pezizomycotina</taxon>
        <taxon>Eurotiomycetes</taxon>
        <taxon>Chaetothyriomycetidae</taxon>
        <taxon>Chaetothyriales</taxon>
        <taxon>Herpotrichiellaceae</taxon>
        <taxon>Exophiala</taxon>
    </lineage>
</organism>
<reference evidence="8 9" key="1">
    <citation type="submission" date="2013-03" db="EMBL/GenBank/DDBJ databases">
        <title>The Genome Sequence of Exophiala aquamarina CBS 119918.</title>
        <authorList>
            <consortium name="The Broad Institute Genomics Platform"/>
            <person name="Cuomo C."/>
            <person name="de Hoog S."/>
            <person name="Gorbushina A."/>
            <person name="Walker B."/>
            <person name="Young S.K."/>
            <person name="Zeng Q."/>
            <person name="Gargeya S."/>
            <person name="Fitzgerald M."/>
            <person name="Haas B."/>
            <person name="Abouelleil A."/>
            <person name="Allen A.W."/>
            <person name="Alvarado L."/>
            <person name="Arachchi H.M."/>
            <person name="Berlin A.M."/>
            <person name="Chapman S.B."/>
            <person name="Gainer-Dewar J."/>
            <person name="Goldberg J."/>
            <person name="Griggs A."/>
            <person name="Gujja S."/>
            <person name="Hansen M."/>
            <person name="Howarth C."/>
            <person name="Imamovic A."/>
            <person name="Ireland A."/>
            <person name="Larimer J."/>
            <person name="McCowan C."/>
            <person name="Murphy C."/>
            <person name="Pearson M."/>
            <person name="Poon T.W."/>
            <person name="Priest M."/>
            <person name="Roberts A."/>
            <person name="Saif S."/>
            <person name="Shea T."/>
            <person name="Sisk P."/>
            <person name="Sykes S."/>
            <person name="Wortman J."/>
            <person name="Nusbaum C."/>
            <person name="Birren B."/>
        </authorList>
    </citation>
    <scope>NUCLEOTIDE SEQUENCE [LARGE SCALE GENOMIC DNA]</scope>
    <source>
        <strain evidence="8 9">CBS 119918</strain>
    </source>
</reference>
<sequence>MPQQVEPSDTPFQPKTAVAASFAEIEKGGVQDEIADAAELELQRRVLRKTDLKLVPILLLLIFVAFLDRTNIGNARIMGLEAELGMKGSDYNIALFVFFIPYVTLDIPANILMKKLRPSLYLPTIVFCWGIVTIGMGVTKSFAGLVVCRTLLGVFEACYFPGALYLLSMYYTRYELSTRVNLWYSASVLSIAFGGLLAYAIGHMDGVGGHRPWRWIFILEGAFTVLSSCIAFYVLPDWPEQAKFLDNDERTVLLRKLAHDTKDYVETKSTWEVFKDCMCDPKLLFSSLMYLGIALTGAAAAYFLPTILVELGWTALKAQYMSIPIHMCSLMFAVLSGYLSDHFKIRSPFVIVPNFFSLLGYGLLLSHNSTSVRVRYMALFFVTSGCFASIGVTVSWLNNNILGSKRRGISTAVLLGTGSCGSVIGSTVYLKREAPRYVTGYSVSISCVVLTQICAVGYLTYAWYENKQKSIGARNHLLELPQDQQDALGDKHPGYRYTY</sequence>
<evidence type="ECO:0000256" key="2">
    <source>
        <dbReference type="ARBA" id="ARBA00022448"/>
    </source>
</evidence>
<keyword evidence="9" id="KW-1185">Reference proteome</keyword>
<dbReference type="PROSITE" id="PS50850">
    <property type="entry name" value="MFS"/>
    <property type="match status" value="1"/>
</dbReference>
<evidence type="ECO:0000313" key="8">
    <source>
        <dbReference type="EMBL" id="KEF53433.1"/>
    </source>
</evidence>
<evidence type="ECO:0000256" key="1">
    <source>
        <dbReference type="ARBA" id="ARBA00004141"/>
    </source>
</evidence>
<dbReference type="Gene3D" id="1.20.1250.20">
    <property type="entry name" value="MFS general substrate transporter like domains"/>
    <property type="match status" value="2"/>
</dbReference>
<feature type="transmembrane region" description="Helical" evidence="6">
    <location>
        <begin position="182"/>
        <end position="201"/>
    </location>
</feature>
<dbReference type="GeneID" id="25285312"/>
<accession>A0A072P2C4</accession>
<feature type="transmembrane region" description="Helical" evidence="6">
    <location>
        <begin position="120"/>
        <end position="138"/>
    </location>
</feature>
<comment type="caution">
    <text evidence="8">The sequence shown here is derived from an EMBL/GenBank/DDBJ whole genome shotgun (WGS) entry which is preliminary data.</text>
</comment>
<dbReference type="EMBL" id="AMGV01000013">
    <property type="protein sequence ID" value="KEF53433.1"/>
    <property type="molecule type" value="Genomic_DNA"/>
</dbReference>
<keyword evidence="2" id="KW-0813">Transport</keyword>
<proteinExistence type="predicted"/>
<dbReference type="SUPFAM" id="SSF103473">
    <property type="entry name" value="MFS general substrate transporter"/>
    <property type="match status" value="1"/>
</dbReference>
<gene>
    <name evidence="8" type="ORF">A1O9_10408</name>
</gene>
<dbReference type="InterPro" id="IPR020846">
    <property type="entry name" value="MFS_dom"/>
</dbReference>
<dbReference type="GO" id="GO:0022857">
    <property type="term" value="F:transmembrane transporter activity"/>
    <property type="evidence" value="ECO:0007669"/>
    <property type="project" value="InterPro"/>
</dbReference>
<dbReference type="FunFam" id="1.20.1250.20:FF:000034">
    <property type="entry name" value="MFS general substrate transporter"/>
    <property type="match status" value="1"/>
</dbReference>
<dbReference type="PANTHER" id="PTHR43791:SF52">
    <property type="entry name" value="TRANSPORTER, PUTATIVE (AFU_ORTHOLOGUE AFUA_1G11820)-RELATED"/>
    <property type="match status" value="1"/>
</dbReference>
<name>A0A072P2C4_9EURO</name>
<dbReference type="InterPro" id="IPR011701">
    <property type="entry name" value="MFS"/>
</dbReference>
<feature type="transmembrane region" description="Helical" evidence="6">
    <location>
        <begin position="54"/>
        <end position="72"/>
    </location>
</feature>
<feature type="transmembrane region" description="Helical" evidence="6">
    <location>
        <begin position="409"/>
        <end position="429"/>
    </location>
</feature>
<evidence type="ECO:0000256" key="5">
    <source>
        <dbReference type="ARBA" id="ARBA00023136"/>
    </source>
</evidence>
<feature type="transmembrane region" description="Helical" evidence="6">
    <location>
        <begin position="376"/>
        <end position="397"/>
    </location>
</feature>
<evidence type="ECO:0000256" key="4">
    <source>
        <dbReference type="ARBA" id="ARBA00022989"/>
    </source>
</evidence>
<dbReference type="RefSeq" id="XP_013256023.1">
    <property type="nucleotide sequence ID" value="XM_013400569.1"/>
</dbReference>
<dbReference type="FunFam" id="1.20.1250.20:FF:000013">
    <property type="entry name" value="MFS general substrate transporter"/>
    <property type="match status" value="1"/>
</dbReference>
<dbReference type="AlphaFoldDB" id="A0A072P2C4"/>
<dbReference type="InterPro" id="IPR036259">
    <property type="entry name" value="MFS_trans_sf"/>
</dbReference>
<keyword evidence="4 6" id="KW-1133">Transmembrane helix</keyword>
<feature type="transmembrane region" description="Helical" evidence="6">
    <location>
        <begin position="288"/>
        <end position="308"/>
    </location>
</feature>